<dbReference type="InterPro" id="IPR003660">
    <property type="entry name" value="HAMP_dom"/>
</dbReference>
<feature type="domain" description="HAMP" evidence="6">
    <location>
        <begin position="269"/>
        <end position="312"/>
    </location>
</feature>
<feature type="coiled-coil region" evidence="3">
    <location>
        <begin position="216"/>
        <end position="264"/>
    </location>
</feature>
<dbReference type="EMBL" id="JBHSZI010000001">
    <property type="protein sequence ID" value="MFC7057689.1"/>
    <property type="molecule type" value="Genomic_DNA"/>
</dbReference>
<gene>
    <name evidence="7" type="ORF">ACFQQG_05280</name>
</gene>
<dbReference type="CDD" id="cd06225">
    <property type="entry name" value="HAMP"/>
    <property type="match status" value="2"/>
</dbReference>
<feature type="domain" description="HAMP" evidence="6">
    <location>
        <begin position="179"/>
        <end position="231"/>
    </location>
</feature>
<name>A0ABD5VYX3_9EURY</name>
<proteinExistence type="inferred from homology"/>
<accession>A0ABD5VYX3</accession>
<organism evidence="7 8">
    <name type="scientific">Halovenus salina</name>
    <dbReference type="NCBI Taxonomy" id="1510225"/>
    <lineage>
        <taxon>Archaea</taxon>
        <taxon>Methanobacteriati</taxon>
        <taxon>Methanobacteriota</taxon>
        <taxon>Stenosarchaea group</taxon>
        <taxon>Halobacteria</taxon>
        <taxon>Halobacteriales</taxon>
        <taxon>Haloarculaceae</taxon>
        <taxon>Halovenus</taxon>
    </lineage>
</organism>
<dbReference type="Pfam" id="PF00672">
    <property type="entry name" value="HAMP"/>
    <property type="match status" value="1"/>
</dbReference>
<keyword evidence="8" id="KW-1185">Reference proteome</keyword>
<keyword evidence="3" id="KW-0175">Coiled coil</keyword>
<feature type="coiled-coil region" evidence="3">
    <location>
        <begin position="290"/>
        <end position="380"/>
    </location>
</feature>
<evidence type="ECO:0000259" key="6">
    <source>
        <dbReference type="PROSITE" id="PS50885"/>
    </source>
</evidence>
<comment type="caution">
    <text evidence="7">The sequence shown here is derived from an EMBL/GenBank/DDBJ whole genome shotgun (WGS) entry which is preliminary data.</text>
</comment>
<dbReference type="GO" id="GO:0007165">
    <property type="term" value="P:signal transduction"/>
    <property type="evidence" value="ECO:0007669"/>
    <property type="project" value="UniProtKB-KW"/>
</dbReference>
<sequence length="480" mass="52390">MSASSGEVLASSDSDFVGTNFYDGDGPNFDQETLEQDQFVLPGQYGDGMMAIGSYLRFPQNDNAVLLGEINTSRDVVGPRIEQSTEGAATGVVSASDDLVIGNEPEITRPSGDANLTRAETGDNIYAYRQVQSHDNLYVVTETPKSAAFEVRNIVGQNFGLTLGFAFLFLLVGIGAGGWVAIRDLNTLASRAEAMGEGDLDVDLETSRKDEIGILYDEFDDMRGDLKERITEAEDARDEAESARKEAEVARAEAEEMATYLQEKAETYSDIMQEVGMGDMTQRMESDGEEESMDQIAEEFNDMIEELEKTTGQLKSYVDEVEEAGAEVEQSAETVRDASEQVADSIQKISDDAYNQKERLKNISETMDEVTDELEAAAAQQDVDIGEALTNIRAVATDINDIVKLSEETMAEAEHVAGAAEEQAAELNEVSEQANDLQRYAQPLRDILGRFETEAEHEFVFSVGPTGGAQSPGRHTGDDE</sequence>
<dbReference type="AlphaFoldDB" id="A0ABD5VYX3"/>
<keyword evidence="5" id="KW-0812">Transmembrane</keyword>
<evidence type="ECO:0000313" key="8">
    <source>
        <dbReference type="Proteomes" id="UP001596445"/>
    </source>
</evidence>
<comment type="similarity">
    <text evidence="2">Belongs to the methyl-accepting chemotaxis (MCP) protein family.</text>
</comment>
<dbReference type="Gene3D" id="1.10.287.950">
    <property type="entry name" value="Methyl-accepting chemotaxis protein"/>
    <property type="match status" value="1"/>
</dbReference>
<dbReference type="PROSITE" id="PS50885">
    <property type="entry name" value="HAMP"/>
    <property type="match status" value="2"/>
</dbReference>
<protein>
    <submittedName>
        <fullName evidence="7">HAMP domain-containing protein</fullName>
    </submittedName>
</protein>
<dbReference type="Gene3D" id="6.10.250.1910">
    <property type="match status" value="1"/>
</dbReference>
<reference evidence="7 8" key="1">
    <citation type="journal article" date="2019" name="Int. J. Syst. Evol. Microbiol.">
        <title>The Global Catalogue of Microorganisms (GCM) 10K type strain sequencing project: providing services to taxonomists for standard genome sequencing and annotation.</title>
        <authorList>
            <consortium name="The Broad Institute Genomics Platform"/>
            <consortium name="The Broad Institute Genome Sequencing Center for Infectious Disease"/>
            <person name="Wu L."/>
            <person name="Ma J."/>
        </authorList>
    </citation>
    <scope>NUCLEOTIDE SEQUENCE [LARGE SCALE GENOMIC DNA]</scope>
    <source>
        <strain evidence="7 8">JCM 30072</strain>
    </source>
</reference>
<feature type="transmembrane region" description="Helical" evidence="5">
    <location>
        <begin position="159"/>
        <end position="182"/>
    </location>
</feature>
<evidence type="ECO:0000256" key="5">
    <source>
        <dbReference type="SAM" id="Phobius"/>
    </source>
</evidence>
<evidence type="ECO:0000313" key="7">
    <source>
        <dbReference type="EMBL" id="MFC7057689.1"/>
    </source>
</evidence>
<dbReference type="SMART" id="SM00304">
    <property type="entry name" value="HAMP"/>
    <property type="match status" value="2"/>
</dbReference>
<feature type="coiled-coil region" evidence="3">
    <location>
        <begin position="410"/>
        <end position="440"/>
    </location>
</feature>
<dbReference type="SUPFAM" id="SSF58104">
    <property type="entry name" value="Methyl-accepting chemotaxis protein (MCP) signaling domain"/>
    <property type="match status" value="1"/>
</dbReference>
<evidence type="ECO:0000256" key="1">
    <source>
        <dbReference type="ARBA" id="ARBA00023224"/>
    </source>
</evidence>
<dbReference type="RefSeq" id="WP_382184464.1">
    <property type="nucleotide sequence ID" value="NZ_JBHSZI010000001.1"/>
</dbReference>
<keyword evidence="5" id="KW-0472">Membrane</keyword>
<dbReference type="PANTHER" id="PTHR32089">
    <property type="entry name" value="METHYL-ACCEPTING CHEMOTAXIS PROTEIN MCPB"/>
    <property type="match status" value="1"/>
</dbReference>
<keyword evidence="1" id="KW-0807">Transducer</keyword>
<keyword evidence="5" id="KW-1133">Transmembrane helix</keyword>
<evidence type="ECO:0000256" key="4">
    <source>
        <dbReference type="SAM" id="MobiDB-lite"/>
    </source>
</evidence>
<evidence type="ECO:0000256" key="2">
    <source>
        <dbReference type="ARBA" id="ARBA00029447"/>
    </source>
</evidence>
<feature type="region of interest" description="Disordered" evidence="4">
    <location>
        <begin position="460"/>
        <end position="480"/>
    </location>
</feature>
<dbReference type="PANTHER" id="PTHR32089:SF112">
    <property type="entry name" value="LYSOZYME-LIKE PROTEIN-RELATED"/>
    <property type="match status" value="1"/>
</dbReference>
<evidence type="ECO:0000256" key="3">
    <source>
        <dbReference type="SAM" id="Coils"/>
    </source>
</evidence>
<dbReference type="Proteomes" id="UP001596445">
    <property type="component" value="Unassembled WGS sequence"/>
</dbReference>